<dbReference type="Gene3D" id="3.40.50.720">
    <property type="entry name" value="NAD(P)-binding Rossmann-like Domain"/>
    <property type="match status" value="1"/>
</dbReference>
<dbReference type="Proteomes" id="UP001239445">
    <property type="component" value="Unassembled WGS sequence"/>
</dbReference>
<protein>
    <submittedName>
        <fullName evidence="7">NAD(P)-binding protein</fullName>
    </submittedName>
</protein>
<dbReference type="GO" id="GO:0016491">
    <property type="term" value="F:oxidoreductase activity"/>
    <property type="evidence" value="ECO:0007669"/>
    <property type="project" value="UniProtKB-KW"/>
</dbReference>
<evidence type="ECO:0000313" key="8">
    <source>
        <dbReference type="Proteomes" id="UP001239445"/>
    </source>
</evidence>
<evidence type="ECO:0000256" key="5">
    <source>
        <dbReference type="ARBA" id="ARBA00023002"/>
    </source>
</evidence>
<proteinExistence type="inferred from homology"/>
<evidence type="ECO:0000256" key="1">
    <source>
        <dbReference type="ARBA" id="ARBA00001947"/>
    </source>
</evidence>
<evidence type="ECO:0000313" key="7">
    <source>
        <dbReference type="EMBL" id="KAK1749344.1"/>
    </source>
</evidence>
<comment type="similarity">
    <text evidence="2">Belongs to the zinc-containing alcohol dehydrogenase family.</text>
</comment>
<evidence type="ECO:0000256" key="4">
    <source>
        <dbReference type="ARBA" id="ARBA00022833"/>
    </source>
</evidence>
<dbReference type="CDD" id="cd05188">
    <property type="entry name" value="MDR"/>
    <property type="match status" value="1"/>
</dbReference>
<dbReference type="InterPro" id="IPR011032">
    <property type="entry name" value="GroES-like_sf"/>
</dbReference>
<dbReference type="EMBL" id="MU839861">
    <property type="protein sequence ID" value="KAK1749344.1"/>
    <property type="molecule type" value="Genomic_DNA"/>
</dbReference>
<keyword evidence="3" id="KW-0479">Metal-binding</keyword>
<dbReference type="PANTHER" id="PTHR43350:SF17">
    <property type="entry name" value="NAD-DEPENDENT ALCOHOL DEHYDROGENASE"/>
    <property type="match status" value="1"/>
</dbReference>
<comment type="caution">
    <text evidence="7">The sequence shown here is derived from an EMBL/GenBank/DDBJ whole genome shotgun (WGS) entry which is preliminary data.</text>
</comment>
<gene>
    <name evidence="7" type="ORF">QBC47DRAFT_152772</name>
</gene>
<evidence type="ECO:0000259" key="6">
    <source>
        <dbReference type="SMART" id="SM00829"/>
    </source>
</evidence>
<name>A0AAJ0B1Z5_9PEZI</name>
<dbReference type="Gene3D" id="3.90.180.10">
    <property type="entry name" value="Medium-chain alcohol dehydrogenases, catalytic domain"/>
    <property type="match status" value="1"/>
</dbReference>
<feature type="domain" description="Enoyl reductase (ER)" evidence="6">
    <location>
        <begin position="87"/>
        <end position="382"/>
    </location>
</feature>
<dbReference type="InterPro" id="IPR020843">
    <property type="entry name" value="ER"/>
</dbReference>
<reference evidence="7" key="1">
    <citation type="submission" date="2023-06" db="EMBL/GenBank/DDBJ databases">
        <title>Genome-scale phylogeny and comparative genomics of the fungal order Sordariales.</title>
        <authorList>
            <consortium name="Lawrence Berkeley National Laboratory"/>
            <person name="Hensen N."/>
            <person name="Bonometti L."/>
            <person name="Westerberg I."/>
            <person name="Brannstrom I.O."/>
            <person name="Guillou S."/>
            <person name="Cros-Aarteil S."/>
            <person name="Calhoun S."/>
            <person name="Haridas S."/>
            <person name="Kuo A."/>
            <person name="Mondo S."/>
            <person name="Pangilinan J."/>
            <person name="Riley R."/>
            <person name="Labutti K."/>
            <person name="Andreopoulos B."/>
            <person name="Lipzen A."/>
            <person name="Chen C."/>
            <person name="Yanf M."/>
            <person name="Daum C."/>
            <person name="Ng V."/>
            <person name="Clum A."/>
            <person name="Steindorff A."/>
            <person name="Ohm R."/>
            <person name="Martin F."/>
            <person name="Silar P."/>
            <person name="Natvig D."/>
            <person name="Lalanne C."/>
            <person name="Gautier V."/>
            <person name="Ament-Velasquez S.L."/>
            <person name="Kruys A."/>
            <person name="Hutchinson M.I."/>
            <person name="Powell A.J."/>
            <person name="Barry K."/>
            <person name="Miller A.N."/>
            <person name="Grigoriev I.V."/>
            <person name="Debuchy R."/>
            <person name="Gladieux P."/>
            <person name="Thoren M.H."/>
            <person name="Johannesson H."/>
        </authorList>
    </citation>
    <scope>NUCLEOTIDE SEQUENCE</scope>
    <source>
        <strain evidence="7">PSN4</strain>
    </source>
</reference>
<dbReference type="InterPro" id="IPR013149">
    <property type="entry name" value="ADH-like_C"/>
</dbReference>
<dbReference type="PANTHER" id="PTHR43350">
    <property type="entry name" value="NAD-DEPENDENT ALCOHOL DEHYDROGENASE"/>
    <property type="match status" value="1"/>
</dbReference>
<accession>A0AAJ0B1Z5</accession>
<keyword evidence="4" id="KW-0862">Zinc</keyword>
<dbReference type="SUPFAM" id="SSF51735">
    <property type="entry name" value="NAD(P)-binding Rossmann-fold domains"/>
    <property type="match status" value="1"/>
</dbReference>
<comment type="cofactor">
    <cofactor evidence="1">
        <name>Zn(2+)</name>
        <dbReference type="ChEBI" id="CHEBI:29105"/>
    </cofactor>
</comment>
<dbReference type="SMART" id="SM00829">
    <property type="entry name" value="PKS_ER"/>
    <property type="match status" value="1"/>
</dbReference>
<dbReference type="GO" id="GO:0046872">
    <property type="term" value="F:metal ion binding"/>
    <property type="evidence" value="ECO:0007669"/>
    <property type="project" value="UniProtKB-KW"/>
</dbReference>
<keyword evidence="5" id="KW-0560">Oxidoreductase</keyword>
<evidence type="ECO:0000256" key="3">
    <source>
        <dbReference type="ARBA" id="ARBA00022723"/>
    </source>
</evidence>
<keyword evidence="8" id="KW-1185">Reference proteome</keyword>
<dbReference type="AlphaFoldDB" id="A0AAJ0B1Z5"/>
<dbReference type="SUPFAM" id="SSF50129">
    <property type="entry name" value="GroES-like"/>
    <property type="match status" value="1"/>
</dbReference>
<evidence type="ECO:0000256" key="2">
    <source>
        <dbReference type="ARBA" id="ARBA00008072"/>
    </source>
</evidence>
<dbReference type="InterPro" id="IPR036291">
    <property type="entry name" value="NAD(P)-bd_dom_sf"/>
</dbReference>
<dbReference type="Pfam" id="PF00107">
    <property type="entry name" value="ADH_zinc_N"/>
    <property type="match status" value="1"/>
</dbReference>
<sequence>MEIPPSYRALQFTSPSAPPTLTTLPTPPLMAGTALVRPLRANLFAYTRDIFTRGNPRGYHFPTPLIPGSAAIARLIAASSDAPTLSSSSGALVYIDPVIRAADLSHTQILHGLNSGPSAAGKALAAGEWRNGSWGELVRVPAENVHLLDEAVLLHELGYTLDDLGYLLSLMITYGGLRDVDVRPGETVLVAPATGSFGGAAVHVALALGARVIAMGRNSEILKELQDVAARAYPGSKMAVLGMAGTVDENVEAIKGAARALGSRDGTVDVYFDMSPPSASQSPHIKAGIAALRPKGRMSLMGGAAGDVGFPYYQIMVKGLTLQGSWMFTPSQIDDVIRLVETGRLKLGKVAGVECLGVFELDEWEKAFQVAGDGGRVGRFALFAPSGKDAL</sequence>
<organism evidence="7 8">
    <name type="scientific">Echria macrotheca</name>
    <dbReference type="NCBI Taxonomy" id="438768"/>
    <lineage>
        <taxon>Eukaryota</taxon>
        <taxon>Fungi</taxon>
        <taxon>Dikarya</taxon>
        <taxon>Ascomycota</taxon>
        <taxon>Pezizomycotina</taxon>
        <taxon>Sordariomycetes</taxon>
        <taxon>Sordariomycetidae</taxon>
        <taxon>Sordariales</taxon>
        <taxon>Schizotheciaceae</taxon>
        <taxon>Echria</taxon>
    </lineage>
</organism>